<evidence type="ECO:0000259" key="4">
    <source>
        <dbReference type="SMART" id="SM00822"/>
    </source>
</evidence>
<dbReference type="CDD" id="cd05233">
    <property type="entry name" value="SDR_c"/>
    <property type="match status" value="1"/>
</dbReference>
<evidence type="ECO:0000256" key="2">
    <source>
        <dbReference type="ARBA" id="ARBA00022857"/>
    </source>
</evidence>
<dbReference type="InterPro" id="IPR052178">
    <property type="entry name" value="Sec_Metab_Biosynth_SDR"/>
</dbReference>
<evidence type="ECO:0000256" key="3">
    <source>
        <dbReference type="ARBA" id="ARBA00023002"/>
    </source>
</evidence>
<keyword evidence="2" id="KW-0521">NADP</keyword>
<dbReference type="AlphaFoldDB" id="A0A8J7L2T4"/>
<evidence type="ECO:0000313" key="6">
    <source>
        <dbReference type="Proteomes" id="UP000599391"/>
    </source>
</evidence>
<feature type="domain" description="Ketoreductase" evidence="4">
    <location>
        <begin position="7"/>
        <end position="189"/>
    </location>
</feature>
<dbReference type="Pfam" id="PF13561">
    <property type="entry name" value="adh_short_C2"/>
    <property type="match status" value="1"/>
</dbReference>
<dbReference type="Proteomes" id="UP000599391">
    <property type="component" value="Unassembled WGS sequence"/>
</dbReference>
<keyword evidence="6" id="KW-1185">Reference proteome</keyword>
<dbReference type="InterPro" id="IPR002347">
    <property type="entry name" value="SDR_fam"/>
</dbReference>
<dbReference type="PANTHER" id="PTHR43618:SF8">
    <property type="entry name" value="7ALPHA-HYDROXYSTEROID DEHYDROGENASE"/>
    <property type="match status" value="1"/>
</dbReference>
<gene>
    <name evidence="5" type="ORF">I8751_12375</name>
</gene>
<evidence type="ECO:0000313" key="5">
    <source>
        <dbReference type="EMBL" id="MBH8553151.1"/>
    </source>
</evidence>
<dbReference type="FunFam" id="3.40.50.720:FF:000084">
    <property type="entry name" value="Short-chain dehydrogenase reductase"/>
    <property type="match status" value="1"/>
</dbReference>
<dbReference type="InterPro" id="IPR036291">
    <property type="entry name" value="NAD(P)-bd_dom_sf"/>
</dbReference>
<dbReference type="PANTHER" id="PTHR43618">
    <property type="entry name" value="7-ALPHA-HYDROXYSTEROID DEHYDROGENASE"/>
    <property type="match status" value="1"/>
</dbReference>
<dbReference type="EMBL" id="JAECZB010000025">
    <property type="protein sequence ID" value="MBH8553151.1"/>
    <property type="molecule type" value="Genomic_DNA"/>
</dbReference>
<name>A0A8J7L2T4_9CYAN</name>
<dbReference type="PRINTS" id="PR00081">
    <property type="entry name" value="GDHRDH"/>
</dbReference>
<dbReference type="Gene3D" id="3.40.50.720">
    <property type="entry name" value="NAD(P)-binding Rossmann-like Domain"/>
    <property type="match status" value="1"/>
</dbReference>
<dbReference type="PROSITE" id="PS00061">
    <property type="entry name" value="ADH_SHORT"/>
    <property type="match status" value="1"/>
</dbReference>
<reference evidence="5 6" key="1">
    <citation type="journal article" date="2021" name="Int. J. Syst. Evol. Microbiol.">
        <title>Amazonocrinis nigriterrae gen. nov., sp. nov., Atlanticothrix silvestris gen. nov., sp. nov. and Dendronalium phyllosphericum gen. nov., sp. nov., nostocacean cyanobacteria from Brazilian environments.</title>
        <authorList>
            <person name="Alvarenga D.O."/>
            <person name="Andreote A.P.D."/>
            <person name="Branco L.H.Z."/>
            <person name="Delbaje E."/>
            <person name="Cruz R.B."/>
            <person name="Varani A.M."/>
            <person name="Fiore M.F."/>
        </authorList>
    </citation>
    <scope>NUCLEOTIDE SEQUENCE [LARGE SCALE GENOMIC DNA]</scope>
    <source>
        <strain evidence="5 6">CENA357</strain>
    </source>
</reference>
<dbReference type="PRINTS" id="PR00080">
    <property type="entry name" value="SDRFAMILY"/>
</dbReference>
<dbReference type="GO" id="GO:0016491">
    <property type="term" value="F:oxidoreductase activity"/>
    <property type="evidence" value="ECO:0007669"/>
    <property type="project" value="UniProtKB-KW"/>
</dbReference>
<evidence type="ECO:0000256" key="1">
    <source>
        <dbReference type="ARBA" id="ARBA00006484"/>
    </source>
</evidence>
<organism evidence="5 6">
    <name type="scientific">Atlanticothrix silvestris CENA357</name>
    <dbReference type="NCBI Taxonomy" id="1725252"/>
    <lineage>
        <taxon>Bacteria</taxon>
        <taxon>Bacillati</taxon>
        <taxon>Cyanobacteriota</taxon>
        <taxon>Cyanophyceae</taxon>
        <taxon>Nostocales</taxon>
        <taxon>Nodulariaceae</taxon>
        <taxon>Atlanticothrix</taxon>
        <taxon>Atlanticothrix silvestris</taxon>
    </lineage>
</organism>
<protein>
    <submittedName>
        <fullName evidence="5">SDR family oxidoreductase</fullName>
    </submittedName>
</protein>
<accession>A0A8J7L2T4</accession>
<sequence length="248" mass="26430">MQPLSHRVALITGSTSGIGLTIAKRLAMAGMTIALHSKSSVEAGTALAAELGNASYTQADLANEVETRNLIHQVINHHGRLDVIINNAGINEVIPHADLKQATPEIWEKLYKVNVIAPWVLISEAETALRDSATEEHPSCIINISSHAGVRPKGASIPYAVSKAALNHLTRLLAVALAPTIRVNAIAPGLVETPMTAEWVAAKELWQNRAPMRRGAKPEEIADIAMMLVASDYITGEAIVIDGGLNLT</sequence>
<dbReference type="RefSeq" id="WP_214439441.1">
    <property type="nucleotide sequence ID" value="NZ_JAECZB010000025.1"/>
</dbReference>
<comment type="caution">
    <text evidence="5">The sequence shown here is derived from an EMBL/GenBank/DDBJ whole genome shotgun (WGS) entry which is preliminary data.</text>
</comment>
<dbReference type="SUPFAM" id="SSF51735">
    <property type="entry name" value="NAD(P)-binding Rossmann-fold domains"/>
    <property type="match status" value="1"/>
</dbReference>
<dbReference type="InterPro" id="IPR020904">
    <property type="entry name" value="Sc_DH/Rdtase_CS"/>
</dbReference>
<keyword evidence="3" id="KW-0560">Oxidoreductase</keyword>
<dbReference type="SMART" id="SM00822">
    <property type="entry name" value="PKS_KR"/>
    <property type="match status" value="1"/>
</dbReference>
<proteinExistence type="inferred from homology"/>
<comment type="similarity">
    <text evidence="1">Belongs to the short-chain dehydrogenases/reductases (SDR) family.</text>
</comment>
<dbReference type="InterPro" id="IPR057326">
    <property type="entry name" value="KR_dom"/>
</dbReference>